<proteinExistence type="predicted"/>
<dbReference type="OrthoDB" id="639027at2759"/>
<dbReference type="PANTHER" id="PTHR48025">
    <property type="entry name" value="OS02G0815200 PROTEIN"/>
    <property type="match status" value="1"/>
</dbReference>
<keyword evidence="1 2" id="KW-0694">RNA-binding</keyword>
<evidence type="ECO:0000256" key="3">
    <source>
        <dbReference type="SAM" id="MobiDB-lite"/>
    </source>
</evidence>
<dbReference type="InterPro" id="IPR035979">
    <property type="entry name" value="RBD_domain_sf"/>
</dbReference>
<evidence type="ECO:0000259" key="4">
    <source>
        <dbReference type="PROSITE" id="PS50102"/>
    </source>
</evidence>
<reference evidence="5" key="2">
    <citation type="submission" date="2020-11" db="EMBL/GenBank/DDBJ databases">
        <authorList>
            <person name="McCartney M.A."/>
            <person name="Auch B."/>
            <person name="Kono T."/>
            <person name="Mallez S."/>
            <person name="Becker A."/>
            <person name="Gohl D.M."/>
            <person name="Silverstein K.A.T."/>
            <person name="Koren S."/>
            <person name="Bechman K.B."/>
            <person name="Herman A."/>
            <person name="Abrahante J.E."/>
            <person name="Garbe J."/>
        </authorList>
    </citation>
    <scope>NUCLEOTIDE SEQUENCE</scope>
    <source>
        <strain evidence="5">Duluth1</strain>
        <tissue evidence="5">Whole animal</tissue>
    </source>
</reference>
<evidence type="ECO:0000313" key="5">
    <source>
        <dbReference type="EMBL" id="KAH3849808.1"/>
    </source>
</evidence>
<dbReference type="PANTHER" id="PTHR48025:SF1">
    <property type="entry name" value="RRM DOMAIN-CONTAINING PROTEIN"/>
    <property type="match status" value="1"/>
</dbReference>
<organism evidence="5 6">
    <name type="scientific">Dreissena polymorpha</name>
    <name type="common">Zebra mussel</name>
    <name type="synonym">Mytilus polymorpha</name>
    <dbReference type="NCBI Taxonomy" id="45954"/>
    <lineage>
        <taxon>Eukaryota</taxon>
        <taxon>Metazoa</taxon>
        <taxon>Spiralia</taxon>
        <taxon>Lophotrochozoa</taxon>
        <taxon>Mollusca</taxon>
        <taxon>Bivalvia</taxon>
        <taxon>Autobranchia</taxon>
        <taxon>Heteroconchia</taxon>
        <taxon>Euheterodonta</taxon>
        <taxon>Imparidentia</taxon>
        <taxon>Neoheterodontei</taxon>
        <taxon>Myida</taxon>
        <taxon>Dreissenoidea</taxon>
        <taxon>Dreissenidae</taxon>
        <taxon>Dreissena</taxon>
    </lineage>
</organism>
<feature type="compositionally biased region" description="Low complexity" evidence="3">
    <location>
        <begin position="803"/>
        <end position="818"/>
    </location>
</feature>
<evidence type="ECO:0000256" key="1">
    <source>
        <dbReference type="ARBA" id="ARBA00022884"/>
    </source>
</evidence>
<dbReference type="GO" id="GO:0005634">
    <property type="term" value="C:nucleus"/>
    <property type="evidence" value="ECO:0007669"/>
    <property type="project" value="TreeGrafter"/>
</dbReference>
<dbReference type="Gene3D" id="3.30.70.330">
    <property type="match status" value="3"/>
</dbReference>
<feature type="region of interest" description="Disordered" evidence="3">
    <location>
        <begin position="908"/>
        <end position="1017"/>
    </location>
</feature>
<dbReference type="GO" id="GO:0003729">
    <property type="term" value="F:mRNA binding"/>
    <property type="evidence" value="ECO:0007669"/>
    <property type="project" value="TreeGrafter"/>
</dbReference>
<feature type="compositionally biased region" description="Low complexity" evidence="3">
    <location>
        <begin position="930"/>
        <end position="960"/>
    </location>
</feature>
<reference evidence="5" key="1">
    <citation type="journal article" date="2019" name="bioRxiv">
        <title>The Genome of the Zebra Mussel, Dreissena polymorpha: A Resource for Invasive Species Research.</title>
        <authorList>
            <person name="McCartney M.A."/>
            <person name="Auch B."/>
            <person name="Kono T."/>
            <person name="Mallez S."/>
            <person name="Zhang Y."/>
            <person name="Obille A."/>
            <person name="Becker A."/>
            <person name="Abrahante J.E."/>
            <person name="Garbe J."/>
            <person name="Badalamenti J.P."/>
            <person name="Herman A."/>
            <person name="Mangelson H."/>
            <person name="Liachko I."/>
            <person name="Sullivan S."/>
            <person name="Sone E.D."/>
            <person name="Koren S."/>
            <person name="Silverstein K.A.T."/>
            <person name="Beckman K.B."/>
            <person name="Gohl D.M."/>
        </authorList>
    </citation>
    <scope>NUCLEOTIDE SEQUENCE</scope>
    <source>
        <strain evidence="5">Duluth1</strain>
        <tissue evidence="5">Whole animal</tissue>
    </source>
</reference>
<dbReference type="InterPro" id="IPR050502">
    <property type="entry name" value="Euk_RNA-bind_prot"/>
</dbReference>
<dbReference type="InterPro" id="IPR012677">
    <property type="entry name" value="Nucleotide-bd_a/b_plait_sf"/>
</dbReference>
<dbReference type="EMBL" id="JAIWYP010000003">
    <property type="protein sequence ID" value="KAH3849808.1"/>
    <property type="molecule type" value="Genomic_DNA"/>
</dbReference>
<dbReference type="Pfam" id="PF00076">
    <property type="entry name" value="RRM_1"/>
    <property type="match status" value="3"/>
</dbReference>
<feature type="domain" description="RRM" evidence="4">
    <location>
        <begin position="203"/>
        <end position="280"/>
    </location>
</feature>
<dbReference type="Proteomes" id="UP000828390">
    <property type="component" value="Unassembled WGS sequence"/>
</dbReference>
<keyword evidence="6" id="KW-1185">Reference proteome</keyword>
<dbReference type="PROSITE" id="PS50102">
    <property type="entry name" value="RRM"/>
    <property type="match status" value="3"/>
</dbReference>
<accession>A0A9D4R0N7</accession>
<feature type="region of interest" description="Disordered" evidence="3">
    <location>
        <begin position="673"/>
        <end position="705"/>
    </location>
</feature>
<evidence type="ECO:0000313" key="6">
    <source>
        <dbReference type="Proteomes" id="UP000828390"/>
    </source>
</evidence>
<gene>
    <name evidence="5" type="ORF">DPMN_092212</name>
</gene>
<sequence>MEKDDKDADGFSDTVSKMALLEKSKIEFNREKRLMIKNLPDNVSDKDIRAFMGFNGEFPVEEILIGKTAGQSTAVVTLKDPGLVEDAISKLNNTKLENQTVTVSVFRSEKILCVAHLPLDITEYRFRELMLQHGNVDMCFLMRSEETGDSKGYGFVEYNEGIEKVGQIKCAIDWSQVEGNTLHCDAIVDSTQSGITFGDLHSRCLIIDNLPSDYTDSLALRELFSQLVRPIYCQIVLKEGTSLGYGIVEYDEALDAEKAFNKFNRHKINSNSIRILYCIPGKSAVHMFNRIMFKYGDRVHVNKSVLLPDPVYPNPAFLKHVFFKTHVAKHPRLLVQFTDNLLNLQEGYVRQLEDRTNTKPGLLGPAPTIPMSPLMDVNVQLGLLSVIVLDMREKGLYNGQVPDPLGKLKVPSDEEFQQKAEPVSLLGDPHTAQANMVLKNILMPCESPNFQPRGASRDPTAPKLLGKQIGEMSLPYLASLGRMMAMMVENSQSQGILGNIPHPTSQGPNKPLIEGLMQAGKVAQKILNSIQQQATTGSANRNQTGHFSANINNSRNFNSMNQSGNFNAMNLAGKFDPTGNQFAQRNQSSINGNQPQSLLGNPPIMGNPQNTENLQNMGNLQKMGKQNMSGSSNFMNTVRALSMQQQQQMLDKTGPNKMAGLLGNMKGTGMGAGGDGLLGNYPGQDSKPPQSLLGQPPKPLLSLNLNNKGEGLIPIPKMEDSGLYGNSGMSNNDSGYQGGFDEYDTGDVFNNGSNNNFGIGNYGNGNSLGNYGNGKPFGSYGNGNNVGRMSSSGYSVGRMPGLSRRGSQGNQQTSSNSQLYPGIMNQYQSEGYDGPNFSGINNGKRGDSWQQGQDGSSNELSSMAEKAALYAAGAAAAYKHQYEEYMSQQGGAGGGGYYSQSQYQSYSNMDNSEGLQSNKRSMSADSQSKSNNWGYQSSYGNNSSNNNNYGSYGTNQSYGQNSGGQGDGLLGPAPIGTKPNMTTPHGQKRAFSHILPSPEPSPEGDYIGQHSQGIGGHYADSYKRQKLSGRF</sequence>
<evidence type="ECO:0000256" key="2">
    <source>
        <dbReference type="PROSITE-ProRule" id="PRU00176"/>
    </source>
</evidence>
<dbReference type="SMART" id="SM00360">
    <property type="entry name" value="RRM"/>
    <property type="match status" value="3"/>
</dbReference>
<feature type="domain" description="RRM" evidence="4">
    <location>
        <begin position="110"/>
        <end position="189"/>
    </location>
</feature>
<comment type="caution">
    <text evidence="5">The sequence shown here is derived from an EMBL/GenBank/DDBJ whole genome shotgun (WGS) entry which is preliminary data.</text>
</comment>
<dbReference type="InterPro" id="IPR000504">
    <property type="entry name" value="RRM_dom"/>
</dbReference>
<feature type="compositionally biased region" description="Polar residues" evidence="3">
    <location>
        <begin position="908"/>
        <end position="929"/>
    </location>
</feature>
<feature type="region of interest" description="Disordered" evidence="3">
    <location>
        <begin position="533"/>
        <end position="553"/>
    </location>
</feature>
<name>A0A9D4R0N7_DREPO</name>
<dbReference type="AlphaFoldDB" id="A0A9D4R0N7"/>
<protein>
    <recommendedName>
        <fullName evidence="4">RRM domain-containing protein</fullName>
    </recommendedName>
</protein>
<dbReference type="SUPFAM" id="SSF54928">
    <property type="entry name" value="RNA-binding domain, RBD"/>
    <property type="match status" value="2"/>
</dbReference>
<feature type="compositionally biased region" description="Polar residues" evidence="3">
    <location>
        <begin position="848"/>
        <end position="860"/>
    </location>
</feature>
<feature type="region of interest" description="Disordered" evidence="3">
    <location>
        <begin position="791"/>
        <end position="860"/>
    </location>
</feature>
<feature type="domain" description="RRM" evidence="4">
    <location>
        <begin position="32"/>
        <end position="108"/>
    </location>
</feature>
<feature type="compositionally biased region" description="Polar residues" evidence="3">
    <location>
        <begin position="533"/>
        <end position="547"/>
    </location>
</feature>